<dbReference type="GO" id="GO:0030655">
    <property type="term" value="P:beta-lactam antibiotic catabolic process"/>
    <property type="evidence" value="ECO:0007669"/>
    <property type="project" value="InterPro"/>
</dbReference>
<feature type="domain" description="Beta-lactamase class A catalytic" evidence="4">
    <location>
        <begin position="24"/>
        <end position="236"/>
    </location>
</feature>
<gene>
    <name evidence="5" type="ORF">PLANPX_4150</name>
</gene>
<comment type="catalytic activity">
    <reaction evidence="1">
        <text>a beta-lactam + H2O = a substituted beta-amino acid</text>
        <dbReference type="Rhea" id="RHEA:20401"/>
        <dbReference type="ChEBI" id="CHEBI:15377"/>
        <dbReference type="ChEBI" id="CHEBI:35627"/>
        <dbReference type="ChEBI" id="CHEBI:140347"/>
        <dbReference type="EC" id="3.5.2.6"/>
    </reaction>
</comment>
<dbReference type="Pfam" id="PF13354">
    <property type="entry name" value="Beta-lactamase2"/>
    <property type="match status" value="1"/>
</dbReference>
<evidence type="ECO:0000256" key="3">
    <source>
        <dbReference type="ARBA" id="ARBA00012865"/>
    </source>
</evidence>
<dbReference type="Gene3D" id="3.40.710.10">
    <property type="entry name" value="DD-peptidase/beta-lactamase superfamily"/>
    <property type="match status" value="1"/>
</dbReference>
<evidence type="ECO:0000313" key="5">
    <source>
        <dbReference type="EMBL" id="BBO34538.1"/>
    </source>
</evidence>
<dbReference type="Proteomes" id="UP000326837">
    <property type="component" value="Chromosome"/>
</dbReference>
<evidence type="ECO:0000256" key="2">
    <source>
        <dbReference type="ARBA" id="ARBA00009009"/>
    </source>
</evidence>
<comment type="similarity">
    <text evidence="2">Belongs to the class-A beta-lactamase family.</text>
</comment>
<dbReference type="EC" id="3.5.2.6" evidence="3"/>
<name>A0A5K7XDI2_9BACT</name>
<evidence type="ECO:0000313" key="6">
    <source>
        <dbReference type="Proteomes" id="UP000326837"/>
    </source>
</evidence>
<sequence length="268" mass="29127">MSEADQQMQARLQAIADGVDGTFGLVVEDLAGEHAFAVNSGRHFTQASCIKTPILMEVLKQAHEGKFALTDRVRVEQQDKTTGSGVLFELGNGSVELSIEDLCVLMILLSDNTATNLLIDRVGMENVTATMESIGCGQTVLRRRMMDMAAAARGEENRSTPADAARIMRLLKEGKFVNQAVSDHALAILRKSKSGAIRSTVPLSVPVPFKPGELPGLLTEWALVELPERPYIVIAMGTYNPKTSTDDDLDAAMKLVGKEAYKFFKSVK</sequence>
<reference evidence="6" key="1">
    <citation type="submission" date="2019-10" db="EMBL/GenBank/DDBJ databases">
        <title>Lacipirellula parvula gen. nov., sp. nov., representing a lineage of planctomycetes widespread in freshwater anoxic habitats, and description of the family Lacipirellulaceae.</title>
        <authorList>
            <person name="Dedysh S.N."/>
            <person name="Kulichevskaya I.S."/>
            <person name="Beletsky A.V."/>
            <person name="Rakitin A.L."/>
            <person name="Mardanov A.V."/>
            <person name="Ivanova A.A."/>
            <person name="Saltykova V.X."/>
            <person name="Rijpstra W.I.C."/>
            <person name="Sinninghe Damste J.S."/>
            <person name="Ravin N.V."/>
        </authorList>
    </citation>
    <scope>NUCLEOTIDE SEQUENCE [LARGE SCALE GENOMIC DNA]</scope>
    <source>
        <strain evidence="6">PX69</strain>
    </source>
</reference>
<accession>A0A5K7XDI2</accession>
<proteinExistence type="inferred from homology"/>
<dbReference type="RefSeq" id="WP_172992153.1">
    <property type="nucleotide sequence ID" value="NZ_AP021861.1"/>
</dbReference>
<dbReference type="PANTHER" id="PTHR35333">
    <property type="entry name" value="BETA-LACTAMASE"/>
    <property type="match status" value="1"/>
</dbReference>
<dbReference type="SUPFAM" id="SSF56601">
    <property type="entry name" value="beta-lactamase/transpeptidase-like"/>
    <property type="match status" value="1"/>
</dbReference>
<dbReference type="GO" id="GO:0046677">
    <property type="term" value="P:response to antibiotic"/>
    <property type="evidence" value="ECO:0007669"/>
    <property type="project" value="InterPro"/>
</dbReference>
<dbReference type="InterPro" id="IPR045155">
    <property type="entry name" value="Beta-lactam_cat"/>
</dbReference>
<protein>
    <recommendedName>
        <fullName evidence="3">beta-lactamase</fullName>
        <ecNumber evidence="3">3.5.2.6</ecNumber>
    </recommendedName>
</protein>
<dbReference type="GO" id="GO:0008800">
    <property type="term" value="F:beta-lactamase activity"/>
    <property type="evidence" value="ECO:0007669"/>
    <property type="project" value="UniProtKB-EC"/>
</dbReference>
<organism evidence="5 6">
    <name type="scientific">Lacipirellula parvula</name>
    <dbReference type="NCBI Taxonomy" id="2650471"/>
    <lineage>
        <taxon>Bacteria</taxon>
        <taxon>Pseudomonadati</taxon>
        <taxon>Planctomycetota</taxon>
        <taxon>Planctomycetia</taxon>
        <taxon>Pirellulales</taxon>
        <taxon>Lacipirellulaceae</taxon>
        <taxon>Lacipirellula</taxon>
    </lineage>
</organism>
<evidence type="ECO:0000256" key="1">
    <source>
        <dbReference type="ARBA" id="ARBA00001526"/>
    </source>
</evidence>
<dbReference type="AlphaFoldDB" id="A0A5K7XDI2"/>
<evidence type="ECO:0000259" key="4">
    <source>
        <dbReference type="Pfam" id="PF13354"/>
    </source>
</evidence>
<dbReference type="EMBL" id="AP021861">
    <property type="protein sequence ID" value="BBO34538.1"/>
    <property type="molecule type" value="Genomic_DNA"/>
</dbReference>
<dbReference type="InterPro" id="IPR000871">
    <property type="entry name" value="Beta-lactam_class-A"/>
</dbReference>
<dbReference type="KEGG" id="lpav:PLANPX_4150"/>
<keyword evidence="6" id="KW-1185">Reference proteome</keyword>
<dbReference type="PANTHER" id="PTHR35333:SF3">
    <property type="entry name" value="BETA-LACTAMASE-TYPE TRANSPEPTIDASE FOLD CONTAINING PROTEIN"/>
    <property type="match status" value="1"/>
</dbReference>
<dbReference type="InterPro" id="IPR012338">
    <property type="entry name" value="Beta-lactam/transpept-like"/>
</dbReference>